<evidence type="ECO:0000313" key="1">
    <source>
        <dbReference type="EMBL" id="MCZ2721204.1"/>
    </source>
</evidence>
<reference evidence="1" key="1">
    <citation type="submission" date="2022-12" db="EMBL/GenBank/DDBJ databases">
        <title>Marinomonas 15G1-11 sp. nov, isolated from marine algae.</title>
        <authorList>
            <person name="Butt M."/>
            <person name="Choi D.G."/>
            <person name="Kim J.M."/>
            <person name="Lee J.K."/>
            <person name="Baek J.H."/>
            <person name="Jeon C.O."/>
        </authorList>
    </citation>
    <scope>NUCLEOTIDE SEQUENCE</scope>
    <source>
        <strain evidence="1">15G1-11</strain>
    </source>
</reference>
<sequence length="99" mass="11196">MLTDQLEIINGLLKELEITIEEVDIEKSQEIISNFNQAVQCVLRDDGQLQECDFKSIQSSLNRFGDLISNVAERKKNTGNELGAIINVKKKLKAYKNAK</sequence>
<evidence type="ECO:0000313" key="2">
    <source>
        <dbReference type="Proteomes" id="UP001149719"/>
    </source>
</evidence>
<keyword evidence="2" id="KW-1185">Reference proteome</keyword>
<protein>
    <submittedName>
        <fullName evidence="1">Uncharacterized protein</fullName>
    </submittedName>
</protein>
<proteinExistence type="predicted"/>
<gene>
    <name evidence="1" type="ORF">O1D97_05955</name>
</gene>
<accession>A0ABT4JS81</accession>
<organism evidence="1 2">
    <name type="scientific">Marinomonas phaeophyticola</name>
    <dbReference type="NCBI Taxonomy" id="3004091"/>
    <lineage>
        <taxon>Bacteria</taxon>
        <taxon>Pseudomonadati</taxon>
        <taxon>Pseudomonadota</taxon>
        <taxon>Gammaproteobacteria</taxon>
        <taxon>Oceanospirillales</taxon>
        <taxon>Oceanospirillaceae</taxon>
        <taxon>Marinomonas</taxon>
    </lineage>
</organism>
<name>A0ABT4JS81_9GAMM</name>
<dbReference type="Proteomes" id="UP001149719">
    <property type="component" value="Unassembled WGS sequence"/>
</dbReference>
<comment type="caution">
    <text evidence="1">The sequence shown here is derived from an EMBL/GenBank/DDBJ whole genome shotgun (WGS) entry which is preliminary data.</text>
</comment>
<dbReference type="RefSeq" id="WP_269123774.1">
    <property type="nucleotide sequence ID" value="NZ_JAPUBN010000011.1"/>
</dbReference>
<dbReference type="EMBL" id="JAPUBN010000011">
    <property type="protein sequence ID" value="MCZ2721204.1"/>
    <property type="molecule type" value="Genomic_DNA"/>
</dbReference>